<dbReference type="GO" id="GO:0008168">
    <property type="term" value="F:methyltransferase activity"/>
    <property type="evidence" value="ECO:0007669"/>
    <property type="project" value="UniProtKB-KW"/>
</dbReference>
<dbReference type="Gene3D" id="3.40.50.150">
    <property type="entry name" value="Vaccinia Virus protein VP39"/>
    <property type="match status" value="1"/>
</dbReference>
<dbReference type="Proteomes" id="UP000540698">
    <property type="component" value="Unassembled WGS sequence"/>
</dbReference>
<name>A0A7X6L5U0_9NOCA</name>
<keyword evidence="2" id="KW-1185">Reference proteome</keyword>
<dbReference type="InterPro" id="IPR029063">
    <property type="entry name" value="SAM-dependent_MTases_sf"/>
</dbReference>
<reference evidence="1 2" key="1">
    <citation type="submission" date="2020-04" db="EMBL/GenBank/DDBJ databases">
        <title>MicrobeNet Type strains.</title>
        <authorList>
            <person name="Nicholson A.C."/>
        </authorList>
    </citation>
    <scope>NUCLEOTIDE SEQUENCE [LARGE SCALE GENOMIC DNA]</scope>
    <source>
        <strain evidence="1 2">DSM 44956</strain>
    </source>
</reference>
<comment type="caution">
    <text evidence="1">The sequence shown here is derived from an EMBL/GenBank/DDBJ whole genome shotgun (WGS) entry which is preliminary data.</text>
</comment>
<proteinExistence type="predicted"/>
<dbReference type="SUPFAM" id="SSF53335">
    <property type="entry name" value="S-adenosyl-L-methionine-dependent methyltransferases"/>
    <property type="match status" value="1"/>
</dbReference>
<dbReference type="InterPro" id="IPR006764">
    <property type="entry name" value="SAM_dep_MeTrfase_SAV2177_type"/>
</dbReference>
<dbReference type="Pfam" id="PF04672">
    <property type="entry name" value="Methyltransf_19"/>
    <property type="match status" value="1"/>
</dbReference>
<sequence length="275" mass="29406">MTNGHARVRAGSSPKLDTGLAHEARVYDYWLGGKDNYPADRALGDTIATHIPAIRDMARANRAFLGRAVRHLAGEAGIDQFLDIGTGLPTAGNTHEVAQRIDPAARVVYVDNDPLVLAHARALMASTPQGRIEFLDADLRDPSAVLDAPVLADTFDPDRPIAILLVAIMMFFRDSDDPHGVVGRLLEAAPSGSYLVLTHSTGDFDPRAMARAAAAAEHAGIAFRPRSRDEVESFFAGTALVEPGVVAVDAWRPDTDAVPAGARSAWYWAGVGRKP</sequence>
<dbReference type="PIRSF" id="PIRSF017393">
    <property type="entry name" value="MTase_SAV2177"/>
    <property type="match status" value="1"/>
</dbReference>
<protein>
    <submittedName>
        <fullName evidence="1">SAM-dependent methyltransferase</fullName>
    </submittedName>
</protein>
<dbReference type="GO" id="GO:0032259">
    <property type="term" value="P:methylation"/>
    <property type="evidence" value="ECO:0007669"/>
    <property type="project" value="UniProtKB-KW"/>
</dbReference>
<dbReference type="EMBL" id="JAAXOS010000009">
    <property type="protein sequence ID" value="NKY28368.1"/>
    <property type="molecule type" value="Genomic_DNA"/>
</dbReference>
<dbReference type="RefSeq" id="WP_062971361.1">
    <property type="nucleotide sequence ID" value="NZ_JAAXOS010000009.1"/>
</dbReference>
<dbReference type="AlphaFoldDB" id="A0A7X6L5U0"/>
<keyword evidence="1" id="KW-0489">Methyltransferase</keyword>
<dbReference type="CDD" id="cd02440">
    <property type="entry name" value="AdoMet_MTases"/>
    <property type="match status" value="1"/>
</dbReference>
<keyword evidence="1" id="KW-0808">Transferase</keyword>
<gene>
    <name evidence="1" type="ORF">HGB38_19370</name>
</gene>
<accession>A0A7X6L5U0</accession>
<evidence type="ECO:0000313" key="1">
    <source>
        <dbReference type="EMBL" id="NKY28368.1"/>
    </source>
</evidence>
<evidence type="ECO:0000313" key="2">
    <source>
        <dbReference type="Proteomes" id="UP000540698"/>
    </source>
</evidence>
<organism evidence="1 2">
    <name type="scientific">Nocardia gamkensis</name>
    <dbReference type="NCBI Taxonomy" id="352869"/>
    <lineage>
        <taxon>Bacteria</taxon>
        <taxon>Bacillati</taxon>
        <taxon>Actinomycetota</taxon>
        <taxon>Actinomycetes</taxon>
        <taxon>Mycobacteriales</taxon>
        <taxon>Nocardiaceae</taxon>
        <taxon>Nocardia</taxon>
    </lineage>
</organism>